<keyword evidence="6" id="KW-1185">Reference proteome</keyword>
<evidence type="ECO:0000256" key="4">
    <source>
        <dbReference type="SAM" id="Phobius"/>
    </source>
</evidence>
<keyword evidence="4" id="KW-0812">Transmembrane</keyword>
<comment type="caution">
    <text evidence="5">The sequence shown here is derived from an EMBL/GenBank/DDBJ whole genome shotgun (WGS) entry which is preliminary data.</text>
</comment>
<dbReference type="PANTHER" id="PTHR34214:SF3">
    <property type="entry name" value="PROTEIN CONSERVED IN THE GREEN LINEAGE AND DIATOMS 27, CHLOROPLASTIC"/>
    <property type="match status" value="1"/>
</dbReference>
<evidence type="ECO:0000256" key="2">
    <source>
        <dbReference type="ARBA" id="ARBA00022640"/>
    </source>
</evidence>
<dbReference type="AlphaFoldDB" id="A0A2V0NPF4"/>
<dbReference type="InParanoid" id="A0A2V0NPF4"/>
<feature type="transmembrane region" description="Helical" evidence="4">
    <location>
        <begin position="96"/>
        <end position="113"/>
    </location>
</feature>
<dbReference type="GO" id="GO:0009536">
    <property type="term" value="C:plastid"/>
    <property type="evidence" value="ECO:0007669"/>
    <property type="project" value="UniProtKB-SubCell"/>
</dbReference>
<keyword evidence="4" id="KW-0472">Membrane</keyword>
<evidence type="ECO:0000313" key="6">
    <source>
        <dbReference type="Proteomes" id="UP000247498"/>
    </source>
</evidence>
<dbReference type="FunCoup" id="A0A2V0NPF4">
    <property type="interactions" value="309"/>
</dbReference>
<gene>
    <name evidence="5" type="ORF">Rsub_01866</name>
</gene>
<comment type="subcellular location">
    <subcellularLocation>
        <location evidence="1">Plastid</location>
    </subcellularLocation>
</comment>
<feature type="compositionally biased region" description="Low complexity" evidence="3">
    <location>
        <begin position="8"/>
        <end position="29"/>
    </location>
</feature>
<organism evidence="5 6">
    <name type="scientific">Raphidocelis subcapitata</name>
    <dbReference type="NCBI Taxonomy" id="307507"/>
    <lineage>
        <taxon>Eukaryota</taxon>
        <taxon>Viridiplantae</taxon>
        <taxon>Chlorophyta</taxon>
        <taxon>core chlorophytes</taxon>
        <taxon>Chlorophyceae</taxon>
        <taxon>CS clade</taxon>
        <taxon>Sphaeropleales</taxon>
        <taxon>Selenastraceae</taxon>
        <taxon>Raphidocelis</taxon>
    </lineage>
</organism>
<accession>A0A2V0NPF4</accession>
<dbReference type="Proteomes" id="UP000247498">
    <property type="component" value="Unassembled WGS sequence"/>
</dbReference>
<dbReference type="STRING" id="307507.A0A2V0NPF4"/>
<name>A0A2V0NPF4_9CHLO</name>
<keyword evidence="4" id="KW-1133">Transmembrane helix</keyword>
<feature type="transmembrane region" description="Helical" evidence="4">
    <location>
        <begin position="125"/>
        <end position="146"/>
    </location>
</feature>
<evidence type="ECO:0000256" key="1">
    <source>
        <dbReference type="ARBA" id="ARBA00004474"/>
    </source>
</evidence>
<reference evidence="5 6" key="1">
    <citation type="journal article" date="2018" name="Sci. Rep.">
        <title>Raphidocelis subcapitata (=Pseudokirchneriella subcapitata) provides an insight into genome evolution and environmental adaptations in the Sphaeropleales.</title>
        <authorList>
            <person name="Suzuki S."/>
            <person name="Yamaguchi H."/>
            <person name="Nakajima N."/>
            <person name="Kawachi M."/>
        </authorList>
    </citation>
    <scope>NUCLEOTIDE SEQUENCE [LARGE SCALE GENOMIC DNA]</scope>
    <source>
        <strain evidence="5 6">NIES-35</strain>
    </source>
</reference>
<dbReference type="EMBL" id="BDRX01000008">
    <property type="protein sequence ID" value="GBF89149.1"/>
    <property type="molecule type" value="Genomic_DNA"/>
</dbReference>
<dbReference type="Pfam" id="PF06799">
    <property type="entry name" value="CGLD27-like"/>
    <property type="match status" value="1"/>
</dbReference>
<protein>
    <submittedName>
        <fullName evidence="5">DUF1230 family protein</fullName>
    </submittedName>
</protein>
<dbReference type="PANTHER" id="PTHR34214">
    <property type="match status" value="1"/>
</dbReference>
<proteinExistence type="predicted"/>
<dbReference type="OrthoDB" id="192326at2759"/>
<dbReference type="InterPro" id="IPR009631">
    <property type="entry name" value="CGLD27-like"/>
</dbReference>
<feature type="transmembrane region" description="Helical" evidence="4">
    <location>
        <begin position="202"/>
        <end position="220"/>
    </location>
</feature>
<keyword evidence="2" id="KW-0934">Plastid</keyword>
<evidence type="ECO:0000313" key="5">
    <source>
        <dbReference type="EMBL" id="GBF89149.1"/>
    </source>
</evidence>
<evidence type="ECO:0000256" key="3">
    <source>
        <dbReference type="SAM" id="MobiDB-lite"/>
    </source>
</evidence>
<feature type="region of interest" description="Disordered" evidence="3">
    <location>
        <begin position="1"/>
        <end position="53"/>
    </location>
</feature>
<sequence length="296" mass="31839">MSSCLLHRQAAGGAAATGAVQRRAAAGPWRRARPRGPAPPASSRQEQQQQQQQSPLADLEMVVPWEQRPSTQLQELKQAWLYSWATLPQDDYVKRLASLFLFFSVTVGGPISFVTFDPLKDPAEFLLATSVGSLLVVAVACLRIFLGWKFVGDRLFSATVAYEETGWYDGAQFVKPPEVLGRDRLLGTYEVRPALAKLRSTMVGAAALLVVCSILLSGLIRAGSDEDGVYGRGSMRTPRQVTASGVIYSKRVKDLSQLAGDDELAAAEAAAMGGVPGYCSDRMLRAASGGLGCPKF</sequence>